<sequence>MGYGVRRHSWRGTARRGYHYHRATRPGCHTSLHVHGYRSASPIPILWAFAVIAGGVALLLIVLTLTHMGTTATPADTTVVTSTVVPAPPTVTSPPCFPFQMTC</sequence>
<reference evidence="2 3" key="1">
    <citation type="submission" date="2021-04" db="EMBL/GenBank/DDBJ databases">
        <title>Nocardia tengchongensis.</title>
        <authorList>
            <person name="Zhuang k."/>
            <person name="Ran Y."/>
            <person name="Li W."/>
        </authorList>
    </citation>
    <scope>NUCLEOTIDE SEQUENCE [LARGE SCALE GENOMIC DNA]</scope>
    <source>
        <strain evidence="2 3">CFH S0057</strain>
    </source>
</reference>
<organism evidence="2 3">
    <name type="scientific">Nocardia tengchongensis</name>
    <dbReference type="NCBI Taxonomy" id="2055889"/>
    <lineage>
        <taxon>Bacteria</taxon>
        <taxon>Bacillati</taxon>
        <taxon>Actinomycetota</taxon>
        <taxon>Actinomycetes</taxon>
        <taxon>Mycobacteriales</taxon>
        <taxon>Nocardiaceae</taxon>
        <taxon>Nocardia</taxon>
    </lineage>
</organism>
<dbReference type="EMBL" id="CP074371">
    <property type="protein sequence ID" value="QVI19687.1"/>
    <property type="molecule type" value="Genomic_DNA"/>
</dbReference>
<name>A0ABX8CI86_9NOCA</name>
<gene>
    <name evidence="2" type="ORF">KHQ06_25440</name>
</gene>
<keyword evidence="3" id="KW-1185">Reference proteome</keyword>
<protein>
    <submittedName>
        <fullName evidence="2">Uncharacterized protein</fullName>
    </submittedName>
</protein>
<dbReference type="Proteomes" id="UP000683310">
    <property type="component" value="Chromosome"/>
</dbReference>
<keyword evidence="1" id="KW-1133">Transmembrane helix</keyword>
<evidence type="ECO:0000313" key="2">
    <source>
        <dbReference type="EMBL" id="QVI19687.1"/>
    </source>
</evidence>
<keyword evidence="1" id="KW-0812">Transmembrane</keyword>
<accession>A0ABX8CI86</accession>
<evidence type="ECO:0000256" key="1">
    <source>
        <dbReference type="SAM" id="Phobius"/>
    </source>
</evidence>
<feature type="transmembrane region" description="Helical" evidence="1">
    <location>
        <begin position="45"/>
        <end position="65"/>
    </location>
</feature>
<proteinExistence type="predicted"/>
<evidence type="ECO:0000313" key="3">
    <source>
        <dbReference type="Proteomes" id="UP000683310"/>
    </source>
</evidence>
<keyword evidence="1" id="KW-0472">Membrane</keyword>